<keyword evidence="5" id="KW-0411">Iron-sulfur</keyword>
<evidence type="ECO:0000256" key="6">
    <source>
        <dbReference type="ARBA" id="ARBA00023239"/>
    </source>
</evidence>
<comment type="similarity">
    <text evidence="1">Belongs to the IlvD/Edd family.</text>
</comment>
<accession>A0A6A9UVV6</accession>
<dbReference type="EMBL" id="WPCU01000005">
    <property type="protein sequence ID" value="MVA75704.1"/>
    <property type="molecule type" value="Genomic_DNA"/>
</dbReference>
<keyword evidence="4" id="KW-0408">Iron</keyword>
<dbReference type="Gene3D" id="3.50.30.80">
    <property type="entry name" value="IlvD/EDD C-terminal domain-like"/>
    <property type="match status" value="1"/>
</dbReference>
<dbReference type="PANTHER" id="PTHR43183:SF1">
    <property type="entry name" value="HYPOTHETICAL DIHYDROXY-ACID DEHYDRATASE (EUROFUNG)-RELATED"/>
    <property type="match status" value="1"/>
</dbReference>
<dbReference type="SUPFAM" id="SSF52016">
    <property type="entry name" value="LeuD/IlvD-like"/>
    <property type="match status" value="1"/>
</dbReference>
<dbReference type="InterPro" id="IPR000581">
    <property type="entry name" value="ILV_EDD_N"/>
</dbReference>
<comment type="caution">
    <text evidence="10">The sequence shown here is derived from an EMBL/GenBank/DDBJ whole genome shotgun (WGS) entry which is preliminary data.</text>
</comment>
<keyword evidence="3" id="KW-0479">Metal-binding</keyword>
<dbReference type="Proteomes" id="UP000435304">
    <property type="component" value="Unassembled WGS sequence"/>
</dbReference>
<dbReference type="GO" id="GO:0009082">
    <property type="term" value="P:branched-chain amino acid biosynthetic process"/>
    <property type="evidence" value="ECO:0007669"/>
    <property type="project" value="UniProtKB-KW"/>
</dbReference>
<dbReference type="EC" id="4.2.1.9" evidence="10"/>
<dbReference type="Pfam" id="PF24877">
    <property type="entry name" value="ILV_EDD_C"/>
    <property type="match status" value="1"/>
</dbReference>
<organism evidence="10 11">
    <name type="scientific">Auraticoccus cholistanensis</name>
    <dbReference type="NCBI Taxonomy" id="2656650"/>
    <lineage>
        <taxon>Bacteria</taxon>
        <taxon>Bacillati</taxon>
        <taxon>Actinomycetota</taxon>
        <taxon>Actinomycetes</taxon>
        <taxon>Propionibacteriales</taxon>
        <taxon>Propionibacteriaceae</taxon>
        <taxon>Auraticoccus</taxon>
    </lineage>
</organism>
<evidence type="ECO:0000259" key="8">
    <source>
        <dbReference type="Pfam" id="PF00920"/>
    </source>
</evidence>
<dbReference type="InterPro" id="IPR037237">
    <property type="entry name" value="IlvD/EDD_N"/>
</dbReference>
<dbReference type="SUPFAM" id="SSF143975">
    <property type="entry name" value="IlvD/EDD N-terminal domain-like"/>
    <property type="match status" value="1"/>
</dbReference>
<feature type="domain" description="Dihydroxy-acid/6-phosphogluconate dehydratase C-terminal" evidence="9">
    <location>
        <begin position="372"/>
        <end position="565"/>
    </location>
</feature>
<dbReference type="InterPro" id="IPR056740">
    <property type="entry name" value="ILV_EDD_C"/>
</dbReference>
<proteinExistence type="inferred from homology"/>
<evidence type="ECO:0000256" key="3">
    <source>
        <dbReference type="ARBA" id="ARBA00022723"/>
    </source>
</evidence>
<dbReference type="RefSeq" id="WP_331714641.1">
    <property type="nucleotide sequence ID" value="NZ_WPCU01000005.1"/>
</dbReference>
<dbReference type="PANTHER" id="PTHR43183">
    <property type="entry name" value="HYPOTHETICAL DIHYDROXYACID DEHYDRATASE (EUROFUNG)-RELATED"/>
    <property type="match status" value="1"/>
</dbReference>
<evidence type="ECO:0000313" key="10">
    <source>
        <dbReference type="EMBL" id="MVA75704.1"/>
    </source>
</evidence>
<name>A0A6A9UVV6_9ACTN</name>
<keyword evidence="7" id="KW-0028">Amino-acid biosynthesis</keyword>
<keyword evidence="11" id="KW-1185">Reference proteome</keyword>
<dbReference type="GO" id="GO:0046872">
    <property type="term" value="F:metal ion binding"/>
    <property type="evidence" value="ECO:0007669"/>
    <property type="project" value="UniProtKB-KW"/>
</dbReference>
<evidence type="ECO:0000256" key="4">
    <source>
        <dbReference type="ARBA" id="ARBA00023004"/>
    </source>
</evidence>
<keyword evidence="7" id="KW-0100">Branched-chain amino acid biosynthesis</keyword>
<dbReference type="FunFam" id="3.50.30.80:FF:000001">
    <property type="entry name" value="Dihydroxy-acid dehydratase"/>
    <property type="match status" value="1"/>
</dbReference>
<dbReference type="InterPro" id="IPR052352">
    <property type="entry name" value="Sugar_Degrad_Dehydratases"/>
</dbReference>
<dbReference type="PROSITE" id="PS00886">
    <property type="entry name" value="ILVD_EDD_1"/>
    <property type="match status" value="1"/>
</dbReference>
<evidence type="ECO:0000313" key="11">
    <source>
        <dbReference type="Proteomes" id="UP000435304"/>
    </source>
</evidence>
<dbReference type="GO" id="GO:0051537">
    <property type="term" value="F:2 iron, 2 sulfur cluster binding"/>
    <property type="evidence" value="ECO:0007669"/>
    <property type="project" value="UniProtKB-KW"/>
</dbReference>
<sequence length="588" mass="62135">MSASERDGEGRGEGPAARYRSAEWFEGDDEVAVLNRVALRVGPHDRGRPVIGIADTSSGLNPCNAAFELVLPELERGVREAGGIPVRFPAMSLGEDLMKPSAMLYRNLLAIELEENARAHPLDGLVLLANCDKTVPAALMAAASVELPSLLLLGGARSAPRLDGRPLGSGTDLWRLLEQRRAGLVDAEKWGEVERVLSCAGPGSCNTMGTASTMALMAEALGMALPGSTGCPSADGELARLAHATGVQVVRQVQQDQLPQHRLTQPALDNAFRLLAAVGGSTNAVVHLAAVAGRLGLDCSLERVDRLWSDVPLLVDVEPCGTRLIQDFHQAGGLLSLAAAMIPAGLLHGGVATASGAPLADIAAAAPAPSGVIRTVAEPLRPGPTLAAVFGTLAPSGAVIKTAAASPDLLQHSGRAVVFDDYKEMRVRLDDEDLAVDPEDVLVVRGCGPVGVPGMPEWGMAPIPRRLVAAGVRDMVRVTDGRMSGTSFGTVVLHVAPEAAVGGALALVRDGDRITLDLERRRLDLEVDEPELDRRRQQTDPPARQHLRGWPRHYQEHVLQAPQGCDLDYLTGPTPESRRFVHPVVGRS</sequence>
<evidence type="ECO:0000256" key="1">
    <source>
        <dbReference type="ARBA" id="ARBA00006486"/>
    </source>
</evidence>
<keyword evidence="6 10" id="KW-0456">Lyase</keyword>
<dbReference type="InterPro" id="IPR020558">
    <property type="entry name" value="DiOHA_6PGluconate_deHydtase_CS"/>
</dbReference>
<dbReference type="Pfam" id="PF00920">
    <property type="entry name" value="ILVD_EDD_N"/>
    <property type="match status" value="1"/>
</dbReference>
<keyword evidence="2" id="KW-0001">2Fe-2S</keyword>
<evidence type="ECO:0000256" key="7">
    <source>
        <dbReference type="ARBA" id="ARBA00023304"/>
    </source>
</evidence>
<dbReference type="NCBIfam" id="NF004784">
    <property type="entry name" value="PRK06131.1"/>
    <property type="match status" value="1"/>
</dbReference>
<feature type="domain" description="Dihydroxy-acid/6-phosphogluconate dehydratase N-terminal" evidence="8">
    <location>
        <begin position="48"/>
        <end position="361"/>
    </location>
</feature>
<evidence type="ECO:0000259" key="9">
    <source>
        <dbReference type="Pfam" id="PF24877"/>
    </source>
</evidence>
<evidence type="ECO:0000256" key="5">
    <source>
        <dbReference type="ARBA" id="ARBA00023014"/>
    </source>
</evidence>
<dbReference type="AlphaFoldDB" id="A0A6A9UVV6"/>
<protein>
    <submittedName>
        <fullName evidence="10">Dihydroxy-acid dehydratase</fullName>
        <ecNumber evidence="10">4.2.1.9</ecNumber>
    </submittedName>
</protein>
<evidence type="ECO:0000256" key="2">
    <source>
        <dbReference type="ARBA" id="ARBA00022714"/>
    </source>
</evidence>
<dbReference type="GO" id="GO:0004160">
    <property type="term" value="F:dihydroxy-acid dehydratase activity"/>
    <property type="evidence" value="ECO:0007669"/>
    <property type="project" value="UniProtKB-EC"/>
</dbReference>
<gene>
    <name evidence="10" type="ORF">GC722_06655</name>
</gene>
<dbReference type="InterPro" id="IPR042096">
    <property type="entry name" value="Dihydro-acid_dehy_C"/>
</dbReference>
<reference evidence="10 11" key="1">
    <citation type="submission" date="2019-12" db="EMBL/GenBank/DDBJ databases">
        <title>Auraticoccus cholistani sp. nov., an actinomycete isolated from soil of Cholistan desert.</title>
        <authorList>
            <person name="Cheema M.T."/>
        </authorList>
    </citation>
    <scope>NUCLEOTIDE SEQUENCE [LARGE SCALE GENOMIC DNA]</scope>
    <source>
        <strain evidence="10 11">F435</strain>
    </source>
</reference>